<sequence>MQAGRRSGRPGCSGGWLPGAGDRGTNAGGLIRWLPPAGGRRELRKTAVSRQQRRREKLPLRLHIVYQPGAPKASGFAIGGVPVEIARRSNPKIAKEFNHQTGLGSNGDTYTGEKMLSLKIEWEATDAARNVLMGRLCRNASFSRAFSRPLHKTIAQQACDKLEPTSMSITSQTS</sequence>
<evidence type="ECO:0000313" key="2">
    <source>
        <dbReference type="EMBL" id="PVH62160.1"/>
    </source>
</evidence>
<dbReference type="AlphaFoldDB" id="A0A2T8KJ01"/>
<feature type="compositionally biased region" description="Gly residues" evidence="1">
    <location>
        <begin position="11"/>
        <end position="22"/>
    </location>
</feature>
<dbReference type="EMBL" id="CM008048">
    <property type="protein sequence ID" value="PVH62160.1"/>
    <property type="molecule type" value="Genomic_DNA"/>
</dbReference>
<feature type="region of interest" description="Disordered" evidence="1">
    <location>
        <begin position="1"/>
        <end position="36"/>
    </location>
</feature>
<accession>A0A2T8KJ01</accession>
<name>A0A2T8KJ01_9POAL</name>
<dbReference type="Gramene" id="PVH62160">
    <property type="protein sequence ID" value="PVH62160"/>
    <property type="gene ID" value="PAHAL_3G221300"/>
</dbReference>
<organism evidence="2">
    <name type="scientific">Panicum hallii</name>
    <dbReference type="NCBI Taxonomy" id="206008"/>
    <lineage>
        <taxon>Eukaryota</taxon>
        <taxon>Viridiplantae</taxon>
        <taxon>Streptophyta</taxon>
        <taxon>Embryophyta</taxon>
        <taxon>Tracheophyta</taxon>
        <taxon>Spermatophyta</taxon>
        <taxon>Magnoliopsida</taxon>
        <taxon>Liliopsida</taxon>
        <taxon>Poales</taxon>
        <taxon>Poaceae</taxon>
        <taxon>PACMAD clade</taxon>
        <taxon>Panicoideae</taxon>
        <taxon>Panicodae</taxon>
        <taxon>Paniceae</taxon>
        <taxon>Panicinae</taxon>
        <taxon>Panicum</taxon>
        <taxon>Panicum sect. Panicum</taxon>
    </lineage>
</organism>
<dbReference type="Proteomes" id="UP000243499">
    <property type="component" value="Chromosome 3"/>
</dbReference>
<proteinExistence type="predicted"/>
<evidence type="ECO:0000256" key="1">
    <source>
        <dbReference type="SAM" id="MobiDB-lite"/>
    </source>
</evidence>
<gene>
    <name evidence="2" type="ORF">PAHAL_3G221300</name>
</gene>
<protein>
    <submittedName>
        <fullName evidence="2">Uncharacterized protein</fullName>
    </submittedName>
</protein>
<reference evidence="2" key="1">
    <citation type="submission" date="2018-04" db="EMBL/GenBank/DDBJ databases">
        <title>WGS assembly of Panicum hallii.</title>
        <authorList>
            <person name="Lovell J."/>
            <person name="Jenkins J."/>
            <person name="Lowry D."/>
            <person name="Mamidi S."/>
            <person name="Sreedasyam A."/>
            <person name="Weng X."/>
            <person name="Barry K."/>
            <person name="Bonette J."/>
            <person name="Campitelli B."/>
            <person name="Daum C."/>
            <person name="Gordon S."/>
            <person name="Gould B."/>
            <person name="Lipzen A."/>
            <person name="Macqueen A."/>
            <person name="Palacio-Mejia J."/>
            <person name="Plott C."/>
            <person name="Shakirov E."/>
            <person name="Shu S."/>
            <person name="Yoshinaga Y."/>
            <person name="Zane M."/>
            <person name="Rokhsar D."/>
            <person name="Grimwood J."/>
            <person name="Schmutz J."/>
            <person name="Juenger T."/>
        </authorList>
    </citation>
    <scope>NUCLEOTIDE SEQUENCE [LARGE SCALE GENOMIC DNA]</scope>
    <source>
        <strain evidence="2">FIL2</strain>
    </source>
</reference>